<keyword evidence="2" id="KW-0378">Hydrolase</keyword>
<keyword evidence="7" id="KW-1185">Reference proteome</keyword>
<reference evidence="6 7" key="1">
    <citation type="journal article" date="2014" name="BMC Genomics">
        <title>Genome sequencing of four Aureobasidium pullulans varieties: biotechnological potential, stress tolerance, and description of new species.</title>
        <authorList>
            <person name="Gostin Ar C."/>
            <person name="Ohm R.A."/>
            <person name="Kogej T."/>
            <person name="Sonjak S."/>
            <person name="Turk M."/>
            <person name="Zajc J."/>
            <person name="Zalar P."/>
            <person name="Grube M."/>
            <person name="Sun H."/>
            <person name="Han J."/>
            <person name="Sharma A."/>
            <person name="Chiniquy J."/>
            <person name="Ngan C.Y."/>
            <person name="Lipzen A."/>
            <person name="Barry K."/>
            <person name="Grigoriev I.V."/>
            <person name="Gunde-Cimerman N."/>
        </authorList>
    </citation>
    <scope>NUCLEOTIDE SEQUENCE [LARGE SCALE GENOMIC DNA]</scope>
    <source>
        <strain evidence="6 7">EXF-150</strain>
    </source>
</reference>
<dbReference type="EMBL" id="KL584989">
    <property type="protein sequence ID" value="KEQ82079.1"/>
    <property type="molecule type" value="Genomic_DNA"/>
</dbReference>
<comment type="similarity">
    <text evidence="1">Belongs to the amidase family.</text>
</comment>
<evidence type="ECO:0000256" key="4">
    <source>
        <dbReference type="PIRSR" id="PIRSR001221-2"/>
    </source>
</evidence>
<dbReference type="Pfam" id="PF01425">
    <property type="entry name" value="Amidase"/>
    <property type="match status" value="1"/>
</dbReference>
<dbReference type="InterPro" id="IPR036928">
    <property type="entry name" value="AS_sf"/>
</dbReference>
<feature type="binding site" evidence="4">
    <location>
        <begin position="275"/>
        <end position="278"/>
    </location>
    <ligand>
        <name>substrate</name>
    </ligand>
</feature>
<dbReference type="PIRSF" id="PIRSF001221">
    <property type="entry name" value="Amidase_fungi"/>
    <property type="match status" value="1"/>
</dbReference>
<dbReference type="OrthoDB" id="6428749at2759"/>
<gene>
    <name evidence="6" type="ORF">M438DRAFT_347758</name>
</gene>
<evidence type="ECO:0000313" key="7">
    <source>
        <dbReference type="Proteomes" id="UP000030706"/>
    </source>
</evidence>
<feature type="domain" description="Amidase" evidence="5">
    <location>
        <begin position="114"/>
        <end position="579"/>
    </location>
</feature>
<dbReference type="PANTHER" id="PTHR46072">
    <property type="entry name" value="AMIDASE-RELATED-RELATED"/>
    <property type="match status" value="1"/>
</dbReference>
<dbReference type="AlphaFoldDB" id="A0A074XEE0"/>
<accession>A0A074XEE0</accession>
<dbReference type="SUPFAM" id="SSF75304">
    <property type="entry name" value="Amidase signature (AS) enzymes"/>
    <property type="match status" value="1"/>
</dbReference>
<feature type="active site" description="Charge relay system" evidence="3">
    <location>
        <position position="170"/>
    </location>
</feature>
<dbReference type="GO" id="GO:0016787">
    <property type="term" value="F:hydrolase activity"/>
    <property type="evidence" value="ECO:0007669"/>
    <property type="project" value="UniProtKB-KW"/>
</dbReference>
<proteinExistence type="inferred from homology"/>
<evidence type="ECO:0000256" key="1">
    <source>
        <dbReference type="ARBA" id="ARBA00009199"/>
    </source>
</evidence>
<dbReference type="HOGENOM" id="CLU_009600_9_2_1"/>
<dbReference type="RefSeq" id="XP_029758266.1">
    <property type="nucleotide sequence ID" value="XM_029905979.1"/>
</dbReference>
<evidence type="ECO:0000256" key="3">
    <source>
        <dbReference type="PIRSR" id="PIRSR001221-1"/>
    </source>
</evidence>
<feature type="active site" description="Acyl-ester intermediate" evidence="3">
    <location>
        <position position="278"/>
    </location>
</feature>
<feature type="binding site" evidence="4">
    <location>
        <position position="254"/>
    </location>
    <ligand>
        <name>substrate</name>
    </ligand>
</feature>
<feature type="active site" description="Charge relay system" evidence="3">
    <location>
        <position position="254"/>
    </location>
</feature>
<organism evidence="6 7">
    <name type="scientific">Aureobasidium pullulans EXF-150</name>
    <dbReference type="NCBI Taxonomy" id="1043002"/>
    <lineage>
        <taxon>Eukaryota</taxon>
        <taxon>Fungi</taxon>
        <taxon>Dikarya</taxon>
        <taxon>Ascomycota</taxon>
        <taxon>Pezizomycotina</taxon>
        <taxon>Dothideomycetes</taxon>
        <taxon>Dothideomycetidae</taxon>
        <taxon>Dothideales</taxon>
        <taxon>Saccotheciaceae</taxon>
        <taxon>Aureobasidium</taxon>
    </lineage>
</organism>
<sequence length="595" mass="65683">MAVKSTMLSLTTLLLLSITTFMLLFGRPDTSFFFGGLSRKCWKTTVAEKLERVNAEIPRDWLLPSKVLEEGRGRREITGSFIESLLDQETLAITSLDNSEILEQTTNGSLTAVRVTRAFCKRAAFAHQLNHNLLEIGFDLALERAQELDDYFAKHKKPLGPLHGLPYTMKDQFHMKGMETTMAYVGWVGTFEGKKGTGKEGRVESELVMELNSLGAIPIGKTTLITSLWGGETNNNFLGYLWNPHNQQLSAGGSSGGEGAIQALRGSAFGFGTDIGGSVSMPAAFNGVCSMKPSWGRLSFKDTANSAPGQAVLPTVVGVMGPDFFTIRKIFEATLSTQPWLRDPDVLPIPWRKELEELPTKLTFGLLLTDGIVSPHPPITRALREVAEIVKSLGHEVVMWEPPSHNASVVIHPQIARGDGSPDVLANIQLSGEPIIPQIKNLFPGGKLRAPIPLPQFENATLYMKDFRKQYQAYWQSTAEFTRTGLPVDVVIAPVSPHAAPIPDKSYYYTYSSIVNVLDLPAAVIPVTLVDSKLDIFDKNYKPFTEKDRLTWQAYDADKFDGTPASVQILGQRWEEEKVVAIARMITEALKKSKM</sequence>
<dbReference type="STRING" id="1043002.A0A074XEE0"/>
<evidence type="ECO:0000259" key="5">
    <source>
        <dbReference type="Pfam" id="PF01425"/>
    </source>
</evidence>
<evidence type="ECO:0000256" key="2">
    <source>
        <dbReference type="ARBA" id="ARBA00022801"/>
    </source>
</evidence>
<name>A0A074XEE0_AURPU</name>
<protein>
    <submittedName>
        <fullName evidence="6">Amidase</fullName>
    </submittedName>
</protein>
<feature type="binding site" evidence="4">
    <location>
        <position position="228"/>
    </location>
    <ligand>
        <name>substrate</name>
    </ligand>
</feature>
<dbReference type="Proteomes" id="UP000030706">
    <property type="component" value="Unassembled WGS sequence"/>
</dbReference>
<dbReference type="PANTHER" id="PTHR46072:SF8">
    <property type="entry name" value="AMIDASE DOMAIN-CONTAINING PROTEIN"/>
    <property type="match status" value="1"/>
</dbReference>
<dbReference type="GeneID" id="40748285"/>
<evidence type="ECO:0000313" key="6">
    <source>
        <dbReference type="EMBL" id="KEQ82079.1"/>
    </source>
</evidence>
<dbReference type="InterPro" id="IPR023631">
    <property type="entry name" value="Amidase_dom"/>
</dbReference>
<dbReference type="Gene3D" id="3.90.1300.10">
    <property type="entry name" value="Amidase signature (AS) domain"/>
    <property type="match status" value="1"/>
</dbReference>